<organism evidence="1 2">
    <name type="scientific">Litoribacillus peritrichatus</name>
    <dbReference type="NCBI Taxonomy" id="718191"/>
    <lineage>
        <taxon>Bacteria</taxon>
        <taxon>Pseudomonadati</taxon>
        <taxon>Pseudomonadota</taxon>
        <taxon>Gammaproteobacteria</taxon>
        <taxon>Oceanospirillales</taxon>
        <taxon>Oceanospirillaceae</taxon>
        <taxon>Litoribacillus</taxon>
    </lineage>
</organism>
<dbReference type="EMBL" id="BAABBN010000004">
    <property type="protein sequence ID" value="GAA3916235.1"/>
    <property type="molecule type" value="Genomic_DNA"/>
</dbReference>
<gene>
    <name evidence="1" type="ORF">GCM10022277_08670</name>
</gene>
<sequence length="235" mass="25224">MDIIINQSVLSQVEQLKRLSNRAIGKDFKDQAELAIQMTLASGAVYNRLQRTFSVQVTKQDQKRVAAGRITTENVEFSRKSGGGSSLQNLERALQVGRGLPSNVPKTVNEVAVASTQPQAVNMLSLLHPMLKGDVTKNDNGIQRAANVLGLAATTAGFVATSGAAGAAVNWIGRIATYSGFSMSLIKPDAPDKAFHQLTNYIACLSAWCKKSCQLIDNADPNGQWSFRDVPSSMA</sequence>
<keyword evidence="2" id="KW-1185">Reference proteome</keyword>
<evidence type="ECO:0000313" key="2">
    <source>
        <dbReference type="Proteomes" id="UP001501565"/>
    </source>
</evidence>
<dbReference type="Proteomes" id="UP001501565">
    <property type="component" value="Unassembled WGS sequence"/>
</dbReference>
<proteinExistence type="predicted"/>
<comment type="caution">
    <text evidence="1">The sequence shown here is derived from an EMBL/GenBank/DDBJ whole genome shotgun (WGS) entry which is preliminary data.</text>
</comment>
<reference evidence="2" key="1">
    <citation type="journal article" date="2019" name="Int. J. Syst. Evol. Microbiol.">
        <title>The Global Catalogue of Microorganisms (GCM) 10K type strain sequencing project: providing services to taxonomists for standard genome sequencing and annotation.</title>
        <authorList>
            <consortium name="The Broad Institute Genomics Platform"/>
            <consortium name="The Broad Institute Genome Sequencing Center for Infectious Disease"/>
            <person name="Wu L."/>
            <person name="Ma J."/>
        </authorList>
    </citation>
    <scope>NUCLEOTIDE SEQUENCE [LARGE SCALE GENOMIC DNA]</scope>
    <source>
        <strain evidence="2">JCM 17551</strain>
    </source>
</reference>
<name>A0ABP7M6H7_9GAMM</name>
<evidence type="ECO:0000313" key="1">
    <source>
        <dbReference type="EMBL" id="GAA3916235.1"/>
    </source>
</evidence>
<protein>
    <submittedName>
        <fullName evidence="1">Uncharacterized protein</fullName>
    </submittedName>
</protein>
<dbReference type="RefSeq" id="WP_344795856.1">
    <property type="nucleotide sequence ID" value="NZ_BAABBN010000004.1"/>
</dbReference>
<accession>A0ABP7M6H7</accession>